<keyword evidence="1" id="KW-0812">Transmembrane</keyword>
<proteinExistence type="predicted"/>
<feature type="transmembrane region" description="Helical" evidence="1">
    <location>
        <begin position="50"/>
        <end position="72"/>
    </location>
</feature>
<sequence>MFVQSMLRGLKGRCPACGEGRLFSRYLKVQPTCPHCELNLAKYPADDGPAYFTILIVGHLVVAPLLIFPVIWEASPVIVLPATLIPLAIVTLLLLHVTKGWFIGLLYALGVKQGDGAIHTADVADR</sequence>
<comment type="caution">
    <text evidence="2">The sequence shown here is derived from an EMBL/GenBank/DDBJ whole genome shotgun (WGS) entry which is preliminary data.</text>
</comment>
<dbReference type="InterPro" id="IPR009325">
    <property type="entry name" value="DUF983"/>
</dbReference>
<evidence type="ECO:0000313" key="2">
    <source>
        <dbReference type="EMBL" id="MBB3891154.1"/>
    </source>
</evidence>
<keyword evidence="3" id="KW-1185">Reference proteome</keyword>
<dbReference type="EMBL" id="JACIDK010000002">
    <property type="protein sequence ID" value="MBB3891154.1"/>
    <property type="molecule type" value="Genomic_DNA"/>
</dbReference>
<keyword evidence="1" id="KW-1133">Transmembrane helix</keyword>
<name>A0A839ZYL2_9CAUL</name>
<evidence type="ECO:0000313" key="3">
    <source>
        <dbReference type="Proteomes" id="UP000530564"/>
    </source>
</evidence>
<accession>A0A839ZYL2</accession>
<evidence type="ECO:0000256" key="1">
    <source>
        <dbReference type="SAM" id="Phobius"/>
    </source>
</evidence>
<dbReference type="Pfam" id="PF06170">
    <property type="entry name" value="DUF983"/>
    <property type="match status" value="1"/>
</dbReference>
<dbReference type="Proteomes" id="UP000530564">
    <property type="component" value="Unassembled WGS sequence"/>
</dbReference>
<protein>
    <submittedName>
        <fullName evidence="2">Uncharacterized protein (DUF983 family)</fullName>
    </submittedName>
</protein>
<gene>
    <name evidence="2" type="ORF">GGQ61_001871</name>
</gene>
<organism evidence="2 3">
    <name type="scientific">Phenylobacterium haematophilum</name>
    <dbReference type="NCBI Taxonomy" id="98513"/>
    <lineage>
        <taxon>Bacteria</taxon>
        <taxon>Pseudomonadati</taxon>
        <taxon>Pseudomonadota</taxon>
        <taxon>Alphaproteobacteria</taxon>
        <taxon>Caulobacterales</taxon>
        <taxon>Caulobacteraceae</taxon>
        <taxon>Phenylobacterium</taxon>
    </lineage>
</organism>
<keyword evidence="1" id="KW-0472">Membrane</keyword>
<dbReference type="RefSeq" id="WP_183771772.1">
    <property type="nucleotide sequence ID" value="NZ_JACIDK010000002.1"/>
</dbReference>
<reference evidence="2 3" key="1">
    <citation type="submission" date="2020-08" db="EMBL/GenBank/DDBJ databases">
        <title>Genomic Encyclopedia of Type Strains, Phase IV (KMG-IV): sequencing the most valuable type-strain genomes for metagenomic binning, comparative biology and taxonomic classification.</title>
        <authorList>
            <person name="Goeker M."/>
        </authorList>
    </citation>
    <scope>NUCLEOTIDE SEQUENCE [LARGE SCALE GENOMIC DNA]</scope>
    <source>
        <strain evidence="2 3">DSM 21793</strain>
    </source>
</reference>
<dbReference type="AlphaFoldDB" id="A0A839ZYL2"/>